<reference evidence="1" key="1">
    <citation type="submission" date="2023-10" db="EMBL/GenBank/DDBJ databases">
        <authorList>
            <person name="Rodriguez Cubillos JULIANA M."/>
            <person name="De Vega J."/>
        </authorList>
    </citation>
    <scope>NUCLEOTIDE SEQUENCE</scope>
</reference>
<dbReference type="Proteomes" id="UP001177021">
    <property type="component" value="Unassembled WGS sequence"/>
</dbReference>
<sequence>MNCGKEFLYHNERDVYETLVIKLSRDPMESMKLLALWLWLKDVGYGNVVNKIHSSSYSIINEFADEGVTCLNCINTSMIHSSIEFNEDDIPRMCYLMDKEFSLKMLYENRAFAKEGVNMMLKNVCMVALGDIMEQVNMKIIGDENVNQISTQV</sequence>
<gene>
    <name evidence="1" type="ORF">MILVUS5_LOCUS1811</name>
</gene>
<accession>A0ACB0ID54</accession>
<proteinExistence type="predicted"/>
<protein>
    <submittedName>
        <fullName evidence="1">Uncharacterized protein</fullName>
    </submittedName>
</protein>
<evidence type="ECO:0000313" key="2">
    <source>
        <dbReference type="Proteomes" id="UP001177021"/>
    </source>
</evidence>
<keyword evidence="2" id="KW-1185">Reference proteome</keyword>
<name>A0ACB0ID54_TRIPR</name>
<evidence type="ECO:0000313" key="1">
    <source>
        <dbReference type="EMBL" id="CAJ2629925.1"/>
    </source>
</evidence>
<comment type="caution">
    <text evidence="1">The sequence shown here is derived from an EMBL/GenBank/DDBJ whole genome shotgun (WGS) entry which is preliminary data.</text>
</comment>
<organism evidence="1 2">
    <name type="scientific">Trifolium pratense</name>
    <name type="common">Red clover</name>
    <dbReference type="NCBI Taxonomy" id="57577"/>
    <lineage>
        <taxon>Eukaryota</taxon>
        <taxon>Viridiplantae</taxon>
        <taxon>Streptophyta</taxon>
        <taxon>Embryophyta</taxon>
        <taxon>Tracheophyta</taxon>
        <taxon>Spermatophyta</taxon>
        <taxon>Magnoliopsida</taxon>
        <taxon>eudicotyledons</taxon>
        <taxon>Gunneridae</taxon>
        <taxon>Pentapetalae</taxon>
        <taxon>rosids</taxon>
        <taxon>fabids</taxon>
        <taxon>Fabales</taxon>
        <taxon>Fabaceae</taxon>
        <taxon>Papilionoideae</taxon>
        <taxon>50 kb inversion clade</taxon>
        <taxon>NPAAA clade</taxon>
        <taxon>Hologalegina</taxon>
        <taxon>IRL clade</taxon>
        <taxon>Trifolieae</taxon>
        <taxon>Trifolium</taxon>
    </lineage>
</organism>
<dbReference type="EMBL" id="CASHSV030000001">
    <property type="protein sequence ID" value="CAJ2629925.1"/>
    <property type="molecule type" value="Genomic_DNA"/>
</dbReference>